<reference evidence="10 11" key="1">
    <citation type="journal article" date="2017" name="Biotechnol. Biofuels">
        <title>Differential beta-glucosidase expression as a function of carbon source availability in Talaromyces amestolkiae: a genomic and proteomic approach.</title>
        <authorList>
            <person name="de Eugenio L.I."/>
            <person name="Mendez-Liter J.A."/>
            <person name="Nieto-Dominguez M."/>
            <person name="Alonso L."/>
            <person name="Gil-Munoz J."/>
            <person name="Barriuso J."/>
            <person name="Prieto A."/>
            <person name="Martinez M.J."/>
        </authorList>
    </citation>
    <scope>NUCLEOTIDE SEQUENCE [LARGE SCALE GENOMIC DNA]</scope>
    <source>
        <strain evidence="10 11">CIB</strain>
    </source>
</reference>
<keyword evidence="3 8" id="KW-0349">Heme</keyword>
<dbReference type="Gene3D" id="1.10.630.10">
    <property type="entry name" value="Cytochrome P450"/>
    <property type="match status" value="1"/>
</dbReference>
<keyword evidence="9" id="KW-1133">Transmembrane helix</keyword>
<sequence length="537" mass="61931">MAFTTRLIVNTHQYAQSLTQDIDLASLSTSKDLAFGLIGAILLLTVFAQWTAKSYKFWQYTFINKSSWWNASKAKENYLWNAQQLLIDGFHQKQSPKGYVIDTDMARTVLLSPEYANEIRNDPRLNFRKHNAKDFLGHLSTFQLFDERQTFGNMVNVMVRTKLTQSLGLITKAVSEEMTDVIHNQWMDDSQWHAINLKKTMLEVIAQLSSRVFLGPELCRNKDWQRITIEYTVNIFMAISAVKRYPKFLHRFAQWIVPEARIVRAQMAEARRIIQPVIDQRKYELSFEKKPQDSFTEPTRKHTDAIQWLLELSNGGDYDAALAQLALSMAAIHTTGDMITQVIYDLCEHPELIRPLREEAIAVLGTNGWKHTSLYNLKLMDSVIKESQRIKPAGMVSMRRLATEDVTLKDGRRIPKDSMVAVSGHWSWDNLIYENPDQFDGYRFYKMAQNPETEQMSHLVATSPQHLGFGHGKQACPGRFFAANEVKIALAHILLKYDFKLDEGSPPPKIFKMGWMMTSDSQAKILVRRRKEEIDLD</sequence>
<protein>
    <recommendedName>
        <fullName evidence="12">Cytochrome P450 monooxygenase</fullName>
    </recommendedName>
</protein>
<dbReference type="PRINTS" id="PR00465">
    <property type="entry name" value="EP450IV"/>
</dbReference>
<accession>A0A364KXR2</accession>
<dbReference type="Pfam" id="PF00067">
    <property type="entry name" value="p450"/>
    <property type="match status" value="1"/>
</dbReference>
<dbReference type="EMBL" id="MIKG01000007">
    <property type="protein sequence ID" value="RAO68338.1"/>
    <property type="molecule type" value="Genomic_DNA"/>
</dbReference>
<comment type="caution">
    <text evidence="10">The sequence shown here is derived from an EMBL/GenBank/DDBJ whole genome shotgun (WGS) entry which is preliminary data.</text>
</comment>
<evidence type="ECO:0000313" key="11">
    <source>
        <dbReference type="Proteomes" id="UP000249363"/>
    </source>
</evidence>
<dbReference type="AlphaFoldDB" id="A0A364KXR2"/>
<keyword evidence="7" id="KW-0503">Monooxygenase</keyword>
<dbReference type="InterPro" id="IPR001128">
    <property type="entry name" value="Cyt_P450"/>
</dbReference>
<dbReference type="InterPro" id="IPR002403">
    <property type="entry name" value="Cyt_P450_E_grp-IV"/>
</dbReference>
<proteinExistence type="inferred from homology"/>
<evidence type="ECO:0000256" key="5">
    <source>
        <dbReference type="ARBA" id="ARBA00023002"/>
    </source>
</evidence>
<evidence type="ECO:0000313" key="10">
    <source>
        <dbReference type="EMBL" id="RAO68338.1"/>
    </source>
</evidence>
<feature type="binding site" description="axial binding residue" evidence="8">
    <location>
        <position position="476"/>
    </location>
    <ligand>
        <name>heme</name>
        <dbReference type="ChEBI" id="CHEBI:30413"/>
    </ligand>
    <ligandPart>
        <name>Fe</name>
        <dbReference type="ChEBI" id="CHEBI:18248"/>
    </ligandPart>
</feature>
<keyword evidence="6 8" id="KW-0408">Iron</keyword>
<dbReference type="GO" id="GO:0016705">
    <property type="term" value="F:oxidoreductase activity, acting on paired donors, with incorporation or reduction of molecular oxygen"/>
    <property type="evidence" value="ECO:0007669"/>
    <property type="project" value="InterPro"/>
</dbReference>
<keyword evidence="11" id="KW-1185">Reference proteome</keyword>
<comment type="similarity">
    <text evidence="2">Belongs to the cytochrome P450 family.</text>
</comment>
<keyword evidence="9" id="KW-0812">Transmembrane</keyword>
<dbReference type="SUPFAM" id="SSF48264">
    <property type="entry name" value="Cytochrome P450"/>
    <property type="match status" value="1"/>
</dbReference>
<dbReference type="CDD" id="cd11041">
    <property type="entry name" value="CYP503A1-like"/>
    <property type="match status" value="1"/>
</dbReference>
<dbReference type="Proteomes" id="UP000249363">
    <property type="component" value="Unassembled WGS sequence"/>
</dbReference>
<evidence type="ECO:0000256" key="6">
    <source>
        <dbReference type="ARBA" id="ARBA00023004"/>
    </source>
</evidence>
<dbReference type="PANTHER" id="PTHR46206">
    <property type="entry name" value="CYTOCHROME P450"/>
    <property type="match status" value="1"/>
</dbReference>
<comment type="cofactor">
    <cofactor evidence="1 8">
        <name>heme</name>
        <dbReference type="ChEBI" id="CHEBI:30413"/>
    </cofactor>
</comment>
<dbReference type="GO" id="GO:0005506">
    <property type="term" value="F:iron ion binding"/>
    <property type="evidence" value="ECO:0007669"/>
    <property type="project" value="InterPro"/>
</dbReference>
<dbReference type="InterPro" id="IPR036396">
    <property type="entry name" value="Cyt_P450_sf"/>
</dbReference>
<dbReference type="RefSeq" id="XP_040732854.1">
    <property type="nucleotide sequence ID" value="XM_040876707.1"/>
</dbReference>
<keyword evidence="9" id="KW-0472">Membrane</keyword>
<keyword evidence="5" id="KW-0560">Oxidoreductase</keyword>
<organism evidence="10 11">
    <name type="scientific">Talaromyces amestolkiae</name>
    <dbReference type="NCBI Taxonomy" id="1196081"/>
    <lineage>
        <taxon>Eukaryota</taxon>
        <taxon>Fungi</taxon>
        <taxon>Dikarya</taxon>
        <taxon>Ascomycota</taxon>
        <taxon>Pezizomycotina</taxon>
        <taxon>Eurotiomycetes</taxon>
        <taxon>Eurotiomycetidae</taxon>
        <taxon>Eurotiales</taxon>
        <taxon>Trichocomaceae</taxon>
        <taxon>Talaromyces</taxon>
        <taxon>Talaromyces sect. Talaromyces</taxon>
    </lineage>
</organism>
<evidence type="ECO:0000256" key="2">
    <source>
        <dbReference type="ARBA" id="ARBA00010617"/>
    </source>
</evidence>
<evidence type="ECO:0000256" key="8">
    <source>
        <dbReference type="PIRSR" id="PIRSR602403-1"/>
    </source>
</evidence>
<dbReference type="GO" id="GO:0020037">
    <property type="term" value="F:heme binding"/>
    <property type="evidence" value="ECO:0007669"/>
    <property type="project" value="InterPro"/>
</dbReference>
<evidence type="ECO:0000256" key="1">
    <source>
        <dbReference type="ARBA" id="ARBA00001971"/>
    </source>
</evidence>
<dbReference type="GeneID" id="63793566"/>
<evidence type="ECO:0000256" key="9">
    <source>
        <dbReference type="SAM" id="Phobius"/>
    </source>
</evidence>
<dbReference type="GO" id="GO:0004497">
    <property type="term" value="F:monooxygenase activity"/>
    <property type="evidence" value="ECO:0007669"/>
    <property type="project" value="UniProtKB-KW"/>
</dbReference>
<feature type="transmembrane region" description="Helical" evidence="9">
    <location>
        <begin position="33"/>
        <end position="52"/>
    </location>
</feature>
<evidence type="ECO:0000256" key="4">
    <source>
        <dbReference type="ARBA" id="ARBA00022723"/>
    </source>
</evidence>
<keyword evidence="4 8" id="KW-0479">Metal-binding</keyword>
<dbReference type="PANTHER" id="PTHR46206:SF2">
    <property type="entry name" value="CYTOCHROME P450 MONOOXYGENASE AUSG-RELATED"/>
    <property type="match status" value="1"/>
</dbReference>
<name>A0A364KXR2_TALAM</name>
<evidence type="ECO:0000256" key="3">
    <source>
        <dbReference type="ARBA" id="ARBA00022617"/>
    </source>
</evidence>
<evidence type="ECO:0000256" key="7">
    <source>
        <dbReference type="ARBA" id="ARBA00023033"/>
    </source>
</evidence>
<gene>
    <name evidence="10" type="ORF">BHQ10_004350</name>
</gene>
<dbReference type="STRING" id="1196081.A0A364KXR2"/>
<evidence type="ECO:0008006" key="12">
    <source>
        <dbReference type="Google" id="ProtNLM"/>
    </source>
</evidence>
<dbReference type="OrthoDB" id="4225407at2759"/>